<organism evidence="19 20">
    <name type="scientific">Brevibacterium pityocampae</name>
    <dbReference type="NCBI Taxonomy" id="506594"/>
    <lineage>
        <taxon>Bacteria</taxon>
        <taxon>Bacillati</taxon>
        <taxon>Actinomycetota</taxon>
        <taxon>Actinomycetes</taxon>
        <taxon>Micrococcales</taxon>
        <taxon>Brevibacteriaceae</taxon>
        <taxon>Brevibacterium</taxon>
    </lineage>
</organism>
<keyword evidence="5 15" id="KW-0378">Hydrolase</keyword>
<evidence type="ECO:0000256" key="4">
    <source>
        <dbReference type="ARBA" id="ARBA00022763"/>
    </source>
</evidence>
<evidence type="ECO:0000256" key="2">
    <source>
        <dbReference type="ARBA" id="ARBA00022722"/>
    </source>
</evidence>
<dbReference type="EC" id="5.6.2.4" evidence="13"/>
<dbReference type="Gene3D" id="3.40.50.300">
    <property type="entry name" value="P-loop containing nucleotide triphosphate hydrolases"/>
    <property type="match status" value="2"/>
</dbReference>
<evidence type="ECO:0000256" key="5">
    <source>
        <dbReference type="ARBA" id="ARBA00022801"/>
    </source>
</evidence>
<dbReference type="PANTHER" id="PTHR11070">
    <property type="entry name" value="UVRD / RECB / PCRA DNA HELICASE FAMILY MEMBER"/>
    <property type="match status" value="1"/>
</dbReference>
<dbReference type="InterPro" id="IPR013986">
    <property type="entry name" value="DExx_box_DNA_helicase_dom_sf"/>
</dbReference>
<evidence type="ECO:0000256" key="6">
    <source>
        <dbReference type="ARBA" id="ARBA00022806"/>
    </source>
</evidence>
<dbReference type="InterPro" id="IPR011604">
    <property type="entry name" value="PDDEXK-like_dom_sf"/>
</dbReference>
<dbReference type="PROSITE" id="PS51217">
    <property type="entry name" value="UVRD_HELICASE_CTER"/>
    <property type="match status" value="1"/>
</dbReference>
<evidence type="ECO:0000256" key="13">
    <source>
        <dbReference type="ARBA" id="ARBA00034808"/>
    </source>
</evidence>
<keyword evidence="2" id="KW-0540">Nuclease</keyword>
<evidence type="ECO:0000256" key="14">
    <source>
        <dbReference type="ARBA" id="ARBA00048988"/>
    </source>
</evidence>
<feature type="compositionally biased region" description="Low complexity" evidence="16">
    <location>
        <begin position="737"/>
        <end position="750"/>
    </location>
</feature>
<evidence type="ECO:0000313" key="19">
    <source>
        <dbReference type="EMBL" id="GAA4391409.1"/>
    </source>
</evidence>
<dbReference type="Proteomes" id="UP001500642">
    <property type="component" value="Unassembled WGS sequence"/>
</dbReference>
<dbReference type="EMBL" id="BAABGL010000012">
    <property type="protein sequence ID" value="GAA4391409.1"/>
    <property type="molecule type" value="Genomic_DNA"/>
</dbReference>
<dbReference type="InterPro" id="IPR027417">
    <property type="entry name" value="P-loop_NTPase"/>
</dbReference>
<protein>
    <recommendedName>
        <fullName evidence="13">DNA 3'-5' helicase</fullName>
        <ecNumber evidence="13">5.6.2.4</ecNumber>
    </recommendedName>
</protein>
<keyword evidence="11" id="KW-0413">Isomerase</keyword>
<accession>A0ABP8JJ27</accession>
<keyword evidence="10" id="KW-0234">DNA repair</keyword>
<keyword evidence="3 15" id="KW-0547">Nucleotide-binding</keyword>
<keyword evidence="4" id="KW-0227">DNA damage</keyword>
<comment type="similarity">
    <text evidence="1">Belongs to the helicase family. UvrD subfamily.</text>
</comment>
<evidence type="ECO:0000256" key="10">
    <source>
        <dbReference type="ARBA" id="ARBA00023204"/>
    </source>
</evidence>
<feature type="region of interest" description="Disordered" evidence="16">
    <location>
        <begin position="737"/>
        <end position="756"/>
    </location>
</feature>
<dbReference type="InterPro" id="IPR000212">
    <property type="entry name" value="DNA_helicase_UvrD/REP"/>
</dbReference>
<feature type="domain" description="UvrD-like helicase C-terminal" evidence="18">
    <location>
        <begin position="332"/>
        <end position="608"/>
    </location>
</feature>
<dbReference type="InterPro" id="IPR014017">
    <property type="entry name" value="DNA_helicase_UvrD-like_C"/>
</dbReference>
<feature type="binding site" evidence="15">
    <location>
        <begin position="32"/>
        <end position="39"/>
    </location>
    <ligand>
        <name>ATP</name>
        <dbReference type="ChEBI" id="CHEBI:30616"/>
    </ligand>
</feature>
<dbReference type="SUPFAM" id="SSF52540">
    <property type="entry name" value="P-loop containing nucleoside triphosphate hydrolases"/>
    <property type="match status" value="1"/>
</dbReference>
<comment type="catalytic activity">
    <reaction evidence="14">
        <text>ATP + H2O = ADP + phosphate + H(+)</text>
        <dbReference type="Rhea" id="RHEA:13065"/>
        <dbReference type="ChEBI" id="CHEBI:15377"/>
        <dbReference type="ChEBI" id="CHEBI:15378"/>
        <dbReference type="ChEBI" id="CHEBI:30616"/>
        <dbReference type="ChEBI" id="CHEBI:43474"/>
        <dbReference type="ChEBI" id="CHEBI:456216"/>
        <dbReference type="EC" id="5.6.2.4"/>
    </reaction>
</comment>
<keyword evidence="7" id="KW-0269">Exonuclease</keyword>
<evidence type="ECO:0000256" key="1">
    <source>
        <dbReference type="ARBA" id="ARBA00009922"/>
    </source>
</evidence>
<gene>
    <name evidence="19" type="ORF">GCM10023167_18760</name>
</gene>
<name>A0ABP8JJ27_9MICO</name>
<keyword evidence="8 15" id="KW-0067">ATP-binding</keyword>
<evidence type="ECO:0000256" key="3">
    <source>
        <dbReference type="ARBA" id="ARBA00022741"/>
    </source>
</evidence>
<comment type="caution">
    <text evidence="19">The sequence shown here is derived from an EMBL/GenBank/DDBJ whole genome shotgun (WGS) entry which is preliminary data.</text>
</comment>
<dbReference type="PROSITE" id="PS51198">
    <property type="entry name" value="UVRD_HELICASE_ATP_BIND"/>
    <property type="match status" value="1"/>
</dbReference>
<dbReference type="Gene3D" id="1.10.486.10">
    <property type="entry name" value="PCRA, domain 4"/>
    <property type="match status" value="1"/>
</dbReference>
<dbReference type="Pfam" id="PF00580">
    <property type="entry name" value="UvrD-helicase"/>
    <property type="match status" value="1"/>
</dbReference>
<reference evidence="20" key="1">
    <citation type="journal article" date="2019" name="Int. J. Syst. Evol. Microbiol.">
        <title>The Global Catalogue of Microorganisms (GCM) 10K type strain sequencing project: providing services to taxonomists for standard genome sequencing and annotation.</title>
        <authorList>
            <consortium name="The Broad Institute Genomics Platform"/>
            <consortium name="The Broad Institute Genome Sequencing Center for Infectious Disease"/>
            <person name="Wu L."/>
            <person name="Ma J."/>
        </authorList>
    </citation>
    <scope>NUCLEOTIDE SEQUENCE [LARGE SCALE GENOMIC DNA]</scope>
    <source>
        <strain evidence="20">JCM 17808</strain>
    </source>
</reference>
<evidence type="ECO:0000256" key="9">
    <source>
        <dbReference type="ARBA" id="ARBA00023125"/>
    </source>
</evidence>
<sequence>MPSAPGAAAGSGADPAALAAALAAGQAVSVVGAPGTGKTALLLAVHARLAALPGTGPDDTLVLTPTRDHATDLRDRIALDPERVRTAPAARSIHSLAFGIVSAHAAVRDGAGTKFVSGPDQDALLAALLEGYEEGRAAPPAWPAHMTAEVRRTAGFRDELREVLNRVMERGFAPADVLDAAQAARRPEWTAVAQVLQDYEDQLAVPVFGGVDTAAVLAEAAAVLREERDAGTVAGRRWSFSGEIVPRYVLVDAAQDLPDAAVAVLSGLRDLGTRIAVAASPDTGTQGFRGGSGSVVAAVTAHGAPAIAGPAGHRPIVLEAAAGHVRGAGAIAAVSQDFARRISTDLARGHVPRAAADAPDGGSRVRVALSRSAAEQSRTVAALLRAWFHDVGTDWSDIAVIGRTSGTAAALRQELGHLGIPVGAVELPLRTDPATAPLLRALTVDLGDPDALDGLVRELLTGPYLGVDPVALRGLEREAAVLLSRHAGGAPDDGGERSAPHRSVLVRALQELPPAQLPDTLRTLATVLDTAADSADADAHTAVWRLWQATGVARAWRARALSSPGDPINDRLDAVLRLISLAEKLGDDLADRESLRARSFAALVADQEFAQDSLAARRTQAAVAVDSPAALAHRSFSRVVVVDVDEGQWPDPRVRGSMFATEALLLGLTGGEPDPDPGAEYARRRRATIVDEGRLFLSAITRAADELVVMALEDGDTSPSAFFDTVAAHPAVEELTAPTAPLDDGPDAGADMGGGGSAVSDLLPVSARQAAARARSRFVAAADSGADTEEWADLLHALAAHGVAEAAPENWTAWQEVTTSTPLLGPDDEARISPSTAEDFTSCALRWFLTRHGGRTASSRAQSLGTLIHAIAEAYPRGGFADMIADFDEGFAEIAFDAAWERDREYATGRRMVENLDRYLRESFEQRPGLEVAVEVGVDAAAPQGAPGAPWRITGRIDRLEIIPGRAGAPDGVRPVDFKTGKTIVSRADGTTHPQLGVYQFALRAGGTERADGTRVDGEPAGAELVYLRNTKPTTREQPALGDAADPAWAETLVGGIAEGMRSARFVATPSPDICRSCPVRSSCPAFAGAPVAGADDA</sequence>
<dbReference type="PANTHER" id="PTHR11070:SF59">
    <property type="entry name" value="DNA 3'-5' HELICASE"/>
    <property type="match status" value="1"/>
</dbReference>
<dbReference type="InterPro" id="IPR014016">
    <property type="entry name" value="UvrD-like_ATP-bd"/>
</dbReference>
<evidence type="ECO:0000259" key="17">
    <source>
        <dbReference type="PROSITE" id="PS51198"/>
    </source>
</evidence>
<dbReference type="Gene3D" id="3.90.320.10">
    <property type="match status" value="1"/>
</dbReference>
<evidence type="ECO:0000259" key="18">
    <source>
        <dbReference type="PROSITE" id="PS51217"/>
    </source>
</evidence>
<keyword evidence="6 15" id="KW-0347">Helicase</keyword>
<evidence type="ECO:0000256" key="8">
    <source>
        <dbReference type="ARBA" id="ARBA00022840"/>
    </source>
</evidence>
<proteinExistence type="inferred from homology"/>
<evidence type="ECO:0000313" key="20">
    <source>
        <dbReference type="Proteomes" id="UP001500642"/>
    </source>
</evidence>
<evidence type="ECO:0000256" key="11">
    <source>
        <dbReference type="ARBA" id="ARBA00023235"/>
    </source>
</evidence>
<dbReference type="Gene3D" id="1.10.10.160">
    <property type="match status" value="1"/>
</dbReference>
<evidence type="ECO:0000256" key="7">
    <source>
        <dbReference type="ARBA" id="ARBA00022839"/>
    </source>
</evidence>
<evidence type="ECO:0000256" key="16">
    <source>
        <dbReference type="SAM" id="MobiDB-lite"/>
    </source>
</evidence>
<evidence type="ECO:0000256" key="15">
    <source>
        <dbReference type="PROSITE-ProRule" id="PRU00560"/>
    </source>
</evidence>
<dbReference type="InterPro" id="IPR038726">
    <property type="entry name" value="PDDEXK_AddAB-type"/>
</dbReference>
<evidence type="ECO:0000256" key="12">
    <source>
        <dbReference type="ARBA" id="ARBA00034617"/>
    </source>
</evidence>
<feature type="domain" description="UvrD-like helicase ATP-binding" evidence="17">
    <location>
        <begin position="11"/>
        <end position="325"/>
    </location>
</feature>
<keyword evidence="20" id="KW-1185">Reference proteome</keyword>
<dbReference type="RefSeq" id="WP_295689490.1">
    <property type="nucleotide sequence ID" value="NZ_BAABGL010000012.1"/>
</dbReference>
<dbReference type="GO" id="GO:0004386">
    <property type="term" value="F:helicase activity"/>
    <property type="evidence" value="ECO:0007669"/>
    <property type="project" value="UniProtKB-KW"/>
</dbReference>
<dbReference type="Pfam" id="PF12705">
    <property type="entry name" value="PDDEXK_1"/>
    <property type="match status" value="1"/>
</dbReference>
<comment type="catalytic activity">
    <reaction evidence="12">
        <text>Couples ATP hydrolysis with the unwinding of duplex DNA by translocating in the 3'-5' direction.</text>
        <dbReference type="EC" id="5.6.2.4"/>
    </reaction>
</comment>
<keyword evidence="9" id="KW-0238">DNA-binding</keyword>